<protein>
    <submittedName>
        <fullName evidence="2">Uncharacterized protein</fullName>
    </submittedName>
</protein>
<evidence type="ECO:0000256" key="1">
    <source>
        <dbReference type="SAM" id="MobiDB-lite"/>
    </source>
</evidence>
<feature type="region of interest" description="Disordered" evidence="1">
    <location>
        <begin position="1"/>
        <end position="24"/>
    </location>
</feature>
<reference evidence="2" key="1">
    <citation type="submission" date="2014-11" db="EMBL/GenBank/DDBJ databases">
        <authorList>
            <person name="Amaro Gonzalez C."/>
        </authorList>
    </citation>
    <scope>NUCLEOTIDE SEQUENCE</scope>
</reference>
<organism evidence="2">
    <name type="scientific">Anguilla anguilla</name>
    <name type="common">European freshwater eel</name>
    <name type="synonym">Muraena anguilla</name>
    <dbReference type="NCBI Taxonomy" id="7936"/>
    <lineage>
        <taxon>Eukaryota</taxon>
        <taxon>Metazoa</taxon>
        <taxon>Chordata</taxon>
        <taxon>Craniata</taxon>
        <taxon>Vertebrata</taxon>
        <taxon>Euteleostomi</taxon>
        <taxon>Actinopterygii</taxon>
        <taxon>Neopterygii</taxon>
        <taxon>Teleostei</taxon>
        <taxon>Anguilliformes</taxon>
        <taxon>Anguillidae</taxon>
        <taxon>Anguilla</taxon>
    </lineage>
</organism>
<dbReference type="EMBL" id="GBXM01104273">
    <property type="protein sequence ID" value="JAH04304.1"/>
    <property type="molecule type" value="Transcribed_RNA"/>
</dbReference>
<evidence type="ECO:0000313" key="2">
    <source>
        <dbReference type="EMBL" id="JAH04304.1"/>
    </source>
</evidence>
<accession>A0A0E9PIH7</accession>
<proteinExistence type="predicted"/>
<sequence length="24" mass="2845">MEIAERSQKLTQSKVDVATLERRR</sequence>
<reference evidence="2" key="2">
    <citation type="journal article" date="2015" name="Fish Shellfish Immunol.">
        <title>Early steps in the European eel (Anguilla anguilla)-Vibrio vulnificus interaction in the gills: Role of the RtxA13 toxin.</title>
        <authorList>
            <person name="Callol A."/>
            <person name="Pajuelo D."/>
            <person name="Ebbesson L."/>
            <person name="Teles M."/>
            <person name="MacKenzie S."/>
            <person name="Amaro C."/>
        </authorList>
    </citation>
    <scope>NUCLEOTIDE SEQUENCE</scope>
</reference>
<name>A0A0E9PIH7_ANGAN</name>
<dbReference type="AlphaFoldDB" id="A0A0E9PIH7"/>